<reference evidence="2" key="1">
    <citation type="journal article" date="2019" name="Gigascience">
        <title>De novo genome assembly of the endangered Acer yangbiense, a plant species with extremely small populations endemic to Yunnan Province, China.</title>
        <authorList>
            <person name="Yang J."/>
            <person name="Wariss H.M."/>
            <person name="Tao L."/>
            <person name="Zhang R."/>
            <person name="Yun Q."/>
            <person name="Hollingsworth P."/>
            <person name="Dao Z."/>
            <person name="Luo G."/>
            <person name="Guo H."/>
            <person name="Ma Y."/>
            <person name="Sun W."/>
        </authorList>
    </citation>
    <scope>NUCLEOTIDE SEQUENCE [LARGE SCALE GENOMIC DNA]</scope>
    <source>
        <strain evidence="2">cv. br00</strain>
    </source>
</reference>
<dbReference type="AlphaFoldDB" id="A0A5N5MDS6"/>
<name>A0A5N5MDS6_9ROSI</name>
<proteinExistence type="predicted"/>
<keyword evidence="2" id="KW-1185">Reference proteome</keyword>
<evidence type="ECO:0000313" key="2">
    <source>
        <dbReference type="Proteomes" id="UP000326939"/>
    </source>
</evidence>
<gene>
    <name evidence="1" type="ORF">DKX38_010655</name>
</gene>
<evidence type="ECO:0000313" key="1">
    <source>
        <dbReference type="EMBL" id="KAB5553344.1"/>
    </source>
</evidence>
<dbReference type="PANTHER" id="PTHR35300">
    <property type="entry name" value="COACTIVATOR CBP, KIX DOMAIN-CONTAINING PROTEIN-RELATED"/>
    <property type="match status" value="1"/>
</dbReference>
<comment type="caution">
    <text evidence="1">The sequence shown here is derived from an EMBL/GenBank/DDBJ whole genome shotgun (WGS) entry which is preliminary data.</text>
</comment>
<organism evidence="1 2">
    <name type="scientific">Salix brachista</name>
    <dbReference type="NCBI Taxonomy" id="2182728"/>
    <lineage>
        <taxon>Eukaryota</taxon>
        <taxon>Viridiplantae</taxon>
        <taxon>Streptophyta</taxon>
        <taxon>Embryophyta</taxon>
        <taxon>Tracheophyta</taxon>
        <taxon>Spermatophyta</taxon>
        <taxon>Magnoliopsida</taxon>
        <taxon>eudicotyledons</taxon>
        <taxon>Gunneridae</taxon>
        <taxon>Pentapetalae</taxon>
        <taxon>rosids</taxon>
        <taxon>fabids</taxon>
        <taxon>Malpighiales</taxon>
        <taxon>Salicaceae</taxon>
        <taxon>Saliceae</taxon>
        <taxon>Salix</taxon>
    </lineage>
</organism>
<accession>A0A5N5MDS6</accession>
<protein>
    <submittedName>
        <fullName evidence="1">Uncharacterized protein</fullName>
    </submittedName>
</protein>
<sequence>MSSTPISSSLIPDMLMITVKCKIKVLVRKKKKKKKMPRPGPRPYECVRRAWHSDRHQPIRGSLIQEIFRLVNEAHGSTTKKNKEWQEKLPVVVLKAEEIMYSKANSEVKAFSFLIRSLSVEICTPLPSVLLIESRVKISILSFYRASFWILILAQAEYMEPKTLWDRTNDAINTIIRRDESMETGELLQPCIEAALNLGCTPRRASRSQRNCNPSFYLSPSTREPNTLLPGSMHSATQADHASNSHVLPNYPNMVKPMIMNSTPSGSESQDFAGQINGTSNKFLFIDDNIPLCNVNQCLPLENYRIPSPCSVYPLYYGGCLEPRRGCGALPKIVPGTMEPVEVAAMQNFFPRTEDIPVQICHADHRKDSPLQQQETGCDLSLRLGSLPAPMPSLITKQLPRVNVADPLAPRSSNLREHVNIDVTKKKRKAVLDHHVEDQFYWQQPKLRCNQ</sequence>
<dbReference type="EMBL" id="VDCV01000006">
    <property type="protein sequence ID" value="KAB5553344.1"/>
    <property type="molecule type" value="Genomic_DNA"/>
</dbReference>
<dbReference type="Proteomes" id="UP000326939">
    <property type="component" value="Chromosome 6"/>
</dbReference>
<dbReference type="PANTHER" id="PTHR35300:SF5">
    <property type="entry name" value="HISTONE ACETYLTRANSFERASE"/>
    <property type="match status" value="1"/>
</dbReference>